<gene>
    <name evidence="1" type="primary">AlNc14C95G5825</name>
    <name evidence="1" type="ORF">ALNC14_066060</name>
</gene>
<evidence type="ECO:0000313" key="1">
    <source>
        <dbReference type="EMBL" id="CCA20463.1"/>
    </source>
</evidence>
<accession>F0WGU8</accession>
<dbReference type="AlphaFoldDB" id="F0WGU8"/>
<protein>
    <submittedName>
        <fullName evidence="1">AlNc14C95G5825 protein</fullName>
    </submittedName>
</protein>
<proteinExistence type="predicted"/>
<reference evidence="1" key="2">
    <citation type="submission" date="2011-02" db="EMBL/GenBank/DDBJ databases">
        <authorList>
            <person name="MacLean D."/>
        </authorList>
    </citation>
    <scope>NUCLEOTIDE SEQUENCE</scope>
</reference>
<sequence>MIGAGAGIDERLIQFADSKSQTSRYSTRQDTNLHCEQANFCGLLYALNIPYPAFLVEVRIDSQRHSIRSLIDVARKSEARSKIARKLRLLS</sequence>
<name>F0WGU8_9STRA</name>
<dbReference type="HOGENOM" id="CLU_2659679_0_0_1"/>
<dbReference type="EMBL" id="FR824140">
    <property type="protein sequence ID" value="CCA20463.1"/>
    <property type="molecule type" value="Genomic_DNA"/>
</dbReference>
<reference evidence="1" key="1">
    <citation type="journal article" date="2011" name="PLoS Biol.">
        <title>Gene gain and loss during evolution of obligate parasitism in the white rust pathogen of Arabidopsis thaliana.</title>
        <authorList>
            <person name="Kemen E."/>
            <person name="Gardiner A."/>
            <person name="Schultz-Larsen T."/>
            <person name="Kemen A.C."/>
            <person name="Balmuth A.L."/>
            <person name="Robert-Seilaniantz A."/>
            <person name="Bailey K."/>
            <person name="Holub E."/>
            <person name="Studholme D.J."/>
            <person name="Maclean D."/>
            <person name="Jones J.D."/>
        </authorList>
    </citation>
    <scope>NUCLEOTIDE SEQUENCE</scope>
</reference>
<organism evidence="1">
    <name type="scientific">Albugo laibachii Nc14</name>
    <dbReference type="NCBI Taxonomy" id="890382"/>
    <lineage>
        <taxon>Eukaryota</taxon>
        <taxon>Sar</taxon>
        <taxon>Stramenopiles</taxon>
        <taxon>Oomycota</taxon>
        <taxon>Peronosporomycetes</taxon>
        <taxon>Albuginales</taxon>
        <taxon>Albuginaceae</taxon>
        <taxon>Albugo</taxon>
    </lineage>
</organism>